<gene>
    <name evidence="1" type="ORF">GOHSU_16_00480</name>
</gene>
<comment type="caution">
    <text evidence="1">The sequence shown here is derived from an EMBL/GenBank/DDBJ whole genome shotgun (WGS) entry which is preliminary data.</text>
</comment>
<dbReference type="AlphaFoldDB" id="L7LAK9"/>
<dbReference type="STRING" id="1121927.GOHSU_16_00480"/>
<organism evidence="1 2">
    <name type="scientific">Gordonia hirsuta DSM 44140 = NBRC 16056</name>
    <dbReference type="NCBI Taxonomy" id="1121927"/>
    <lineage>
        <taxon>Bacteria</taxon>
        <taxon>Bacillati</taxon>
        <taxon>Actinomycetota</taxon>
        <taxon>Actinomycetes</taxon>
        <taxon>Mycobacteriales</taxon>
        <taxon>Gordoniaceae</taxon>
        <taxon>Gordonia</taxon>
    </lineage>
</organism>
<dbReference type="PROSITE" id="PS51257">
    <property type="entry name" value="PROKAR_LIPOPROTEIN"/>
    <property type="match status" value="1"/>
</dbReference>
<proteinExistence type="predicted"/>
<dbReference type="OrthoDB" id="4377360at2"/>
<sequence length="166" mass="18046">MRSPRHVVVLPAVAGALMLTGCGGQSTAPAPSPGVTTVTTESREGIDAAIKVCHQVITSAGVMVRDYNAFIVRLNDTQDYAEIDKEDRYAVDTFNTGADLVREALTPQLPDDIEQKVHDFLTATEQLSEQVSKRHKIALNSAMEQWSRQRTGLIDACGEFMPTGTN</sequence>
<dbReference type="Proteomes" id="UP000053405">
    <property type="component" value="Unassembled WGS sequence"/>
</dbReference>
<keyword evidence="2" id="KW-1185">Reference proteome</keyword>
<dbReference type="eggNOG" id="ENOG5033VFG">
    <property type="taxonomic scope" value="Bacteria"/>
</dbReference>
<dbReference type="EMBL" id="BANT01000016">
    <property type="protein sequence ID" value="GAC57092.1"/>
    <property type="molecule type" value="Genomic_DNA"/>
</dbReference>
<accession>L7LAK9</accession>
<name>L7LAK9_9ACTN</name>
<dbReference type="RefSeq" id="WP_005938576.1">
    <property type="nucleotide sequence ID" value="NZ_ATVK01000047.1"/>
</dbReference>
<protein>
    <submittedName>
        <fullName evidence="1">Uncharacterized protein</fullName>
    </submittedName>
</protein>
<reference evidence="1 2" key="1">
    <citation type="submission" date="2012-12" db="EMBL/GenBank/DDBJ databases">
        <title>Whole genome shotgun sequence of Gordonia hirsuta NBRC 16056.</title>
        <authorList>
            <person name="Isaki-Nakamura S."/>
            <person name="Hosoyama A."/>
            <person name="Tsuchikane K."/>
            <person name="Katsumata H."/>
            <person name="Baba S."/>
            <person name="Yamazaki S."/>
            <person name="Fujita N."/>
        </authorList>
    </citation>
    <scope>NUCLEOTIDE SEQUENCE [LARGE SCALE GENOMIC DNA]</scope>
    <source>
        <strain evidence="1 2">NBRC 16056</strain>
    </source>
</reference>
<evidence type="ECO:0000313" key="1">
    <source>
        <dbReference type="EMBL" id="GAC57092.1"/>
    </source>
</evidence>
<evidence type="ECO:0000313" key="2">
    <source>
        <dbReference type="Proteomes" id="UP000053405"/>
    </source>
</evidence>